<dbReference type="Pfam" id="PF09361">
    <property type="entry name" value="Phasin_2"/>
    <property type="match status" value="1"/>
</dbReference>
<accession>A0ABY0INK7</accession>
<reference evidence="2 3" key="1">
    <citation type="submission" date="2019-02" db="EMBL/GenBank/DDBJ databases">
        <title>Genomic Encyclopedia of Type Strains, Phase IV (KMG-IV): sequencing the most valuable type-strain genomes for metagenomic binning, comparative biology and taxonomic classification.</title>
        <authorList>
            <person name="Goeker M."/>
        </authorList>
    </citation>
    <scope>NUCLEOTIDE SEQUENCE [LARGE SCALE GENOMIC DNA]</scope>
    <source>
        <strain evidence="2 3">DSM 21223</strain>
    </source>
</reference>
<sequence>MTNPNIEQLTAAQKANAEVMVALVHTAFNGVEKIAELNLAAARDFLNSSVNGTQTLLGAKDVQEAAKLQSTLAQPNLEKVTAYYRNLYELITATQKEVTDLMEQHYNQLSQKATSAIEKTSASAPVGGDVVAAAMKSMLSASTQAFDHFTKMAKQMADIADANVAVASNATAKAVGAASKAAAKK</sequence>
<organism evidence="2 3">
    <name type="scientific">Azospira oryzae</name>
    <dbReference type="NCBI Taxonomy" id="146939"/>
    <lineage>
        <taxon>Bacteria</taxon>
        <taxon>Pseudomonadati</taxon>
        <taxon>Pseudomonadota</taxon>
        <taxon>Betaproteobacteria</taxon>
        <taxon>Rhodocyclales</taxon>
        <taxon>Rhodocyclaceae</taxon>
        <taxon>Azospira</taxon>
    </lineage>
</organism>
<comment type="caution">
    <text evidence="2">The sequence shown here is derived from an EMBL/GenBank/DDBJ whole genome shotgun (WGS) entry which is preliminary data.</text>
</comment>
<dbReference type="InterPro" id="IPR010127">
    <property type="entry name" value="Phasin_subfam-1"/>
</dbReference>
<keyword evidence="3" id="KW-1185">Reference proteome</keyword>
<protein>
    <submittedName>
        <fullName evidence="2">Phasin family protein</fullName>
    </submittedName>
</protein>
<evidence type="ECO:0000313" key="2">
    <source>
        <dbReference type="EMBL" id="RZT75933.1"/>
    </source>
</evidence>
<evidence type="ECO:0000313" key="3">
    <source>
        <dbReference type="Proteomes" id="UP000292136"/>
    </source>
</evidence>
<dbReference type="InterPro" id="IPR018968">
    <property type="entry name" value="Phasin"/>
</dbReference>
<dbReference type="NCBIfam" id="TIGR01841">
    <property type="entry name" value="phasin"/>
    <property type="match status" value="1"/>
</dbReference>
<dbReference type="Proteomes" id="UP000292136">
    <property type="component" value="Unassembled WGS sequence"/>
</dbReference>
<evidence type="ECO:0000259" key="1">
    <source>
        <dbReference type="Pfam" id="PF09361"/>
    </source>
</evidence>
<name>A0ABY0INK7_9RHOO</name>
<feature type="domain" description="Phasin" evidence="1">
    <location>
        <begin position="7"/>
        <end position="105"/>
    </location>
</feature>
<gene>
    <name evidence="2" type="ORF">EV678_3120</name>
</gene>
<dbReference type="EMBL" id="SHKM01000003">
    <property type="protein sequence ID" value="RZT75933.1"/>
    <property type="molecule type" value="Genomic_DNA"/>
</dbReference>
<proteinExistence type="predicted"/>
<dbReference type="RefSeq" id="WP_014236472.1">
    <property type="nucleotide sequence ID" value="NZ_SHKM01000003.1"/>
</dbReference>